<dbReference type="Proteomes" id="UP000095286">
    <property type="component" value="Unplaced"/>
</dbReference>
<evidence type="ECO:0000313" key="2">
    <source>
        <dbReference type="WBParaSite" id="RSKR_0000948700.1"/>
    </source>
</evidence>
<accession>A0AC35UBV5</accession>
<dbReference type="WBParaSite" id="RSKR_0000948700.1">
    <property type="protein sequence ID" value="RSKR_0000948700.1"/>
    <property type="gene ID" value="RSKR_0000948700"/>
</dbReference>
<organism evidence="1 2">
    <name type="scientific">Rhabditophanes sp. KR3021</name>
    <dbReference type="NCBI Taxonomy" id="114890"/>
    <lineage>
        <taxon>Eukaryota</taxon>
        <taxon>Metazoa</taxon>
        <taxon>Ecdysozoa</taxon>
        <taxon>Nematoda</taxon>
        <taxon>Chromadorea</taxon>
        <taxon>Rhabditida</taxon>
        <taxon>Tylenchina</taxon>
        <taxon>Panagrolaimomorpha</taxon>
        <taxon>Strongyloidoidea</taxon>
        <taxon>Alloionematidae</taxon>
        <taxon>Rhabditophanes</taxon>
    </lineage>
</organism>
<reference evidence="2" key="1">
    <citation type="submission" date="2016-11" db="UniProtKB">
        <authorList>
            <consortium name="WormBaseParasite"/>
        </authorList>
    </citation>
    <scope>IDENTIFICATION</scope>
    <source>
        <strain evidence="2">KR3021</strain>
    </source>
</reference>
<evidence type="ECO:0000313" key="1">
    <source>
        <dbReference type="Proteomes" id="UP000095286"/>
    </source>
</evidence>
<protein>
    <submittedName>
        <fullName evidence="2">Bromo domain-containing protein</fullName>
    </submittedName>
</protein>
<sequence length="614" mass="68345">MDPETSEQPPNAEENLEPAVMTPTDEVVSTPTSTIKRRGRPPLDPSLRKSAKRKALTLAAMTPRNLEKPEGGDKSVGEGMSSTNTTAKRERKRTKKADSSPGSTTPARTLKRKKERKPVEDKRIKLDEEEKPPKVTSEVIEEVVEPQIINVKPNYYTFSAFQLFCNAILRKLSKKDPEEYFAYPVSVADAPEYDKIITQPMDFQSILIKIEKNQYAKIQEMSYDVNLIAENAMTYNPPTSIYHFAAVKLQGIAKYYFSTNYLAHLRYTLSFGKEVTNEQIGVPPIQRQPLPVSRPKNAVMLRNSLVDDMDGKRLANIGNGNTRLSTTVPRLEGRMAFMDNKGGATTLNIISERDVDRKSHTLGDLVGRLEKGTPGLIASHEPLAHARVPVSYFNYGAFTSFAPQYDSTWASMSKKDCDMFYNCYGSRENTDLSFDILNTVAGCDEVYDESVNGMIDAITNNDHSVTTTLFKKCESKVDKADVDVFAGLSDEELLQELMSLENLGMDVNGLRDIQTSIGAKPLALKSPSELQDQGSMLLADLNYLQHKRLSMNPSITLSHGIEPSCGEIHLADKVLNNLSTQISQFAVPEDLVKPESLHNAMSIEDGGDLEYLCF</sequence>
<proteinExistence type="predicted"/>
<name>A0AC35UBV5_9BILA</name>